<evidence type="ECO:0000256" key="1">
    <source>
        <dbReference type="SAM" id="MobiDB-lite"/>
    </source>
</evidence>
<feature type="region of interest" description="Disordered" evidence="1">
    <location>
        <begin position="71"/>
        <end position="161"/>
    </location>
</feature>
<accession>A0A2Z7ANL7</accession>
<organism evidence="2 3">
    <name type="scientific">Dorcoceras hygrometricum</name>
    <dbReference type="NCBI Taxonomy" id="472368"/>
    <lineage>
        <taxon>Eukaryota</taxon>
        <taxon>Viridiplantae</taxon>
        <taxon>Streptophyta</taxon>
        <taxon>Embryophyta</taxon>
        <taxon>Tracheophyta</taxon>
        <taxon>Spermatophyta</taxon>
        <taxon>Magnoliopsida</taxon>
        <taxon>eudicotyledons</taxon>
        <taxon>Gunneridae</taxon>
        <taxon>Pentapetalae</taxon>
        <taxon>asterids</taxon>
        <taxon>lamiids</taxon>
        <taxon>Lamiales</taxon>
        <taxon>Gesneriaceae</taxon>
        <taxon>Didymocarpoideae</taxon>
        <taxon>Trichosporeae</taxon>
        <taxon>Loxocarpinae</taxon>
        <taxon>Dorcoceras</taxon>
    </lineage>
</organism>
<feature type="compositionally biased region" description="Basic and acidic residues" evidence="1">
    <location>
        <begin position="81"/>
        <end position="104"/>
    </location>
</feature>
<name>A0A2Z7ANL7_9LAMI</name>
<gene>
    <name evidence="2" type="ORF">F511_42059</name>
</gene>
<dbReference type="Proteomes" id="UP000250235">
    <property type="component" value="Unassembled WGS sequence"/>
</dbReference>
<reference evidence="2 3" key="1">
    <citation type="journal article" date="2015" name="Proc. Natl. Acad. Sci. U.S.A.">
        <title>The resurrection genome of Boea hygrometrica: A blueprint for survival of dehydration.</title>
        <authorList>
            <person name="Xiao L."/>
            <person name="Yang G."/>
            <person name="Zhang L."/>
            <person name="Yang X."/>
            <person name="Zhao S."/>
            <person name="Ji Z."/>
            <person name="Zhou Q."/>
            <person name="Hu M."/>
            <person name="Wang Y."/>
            <person name="Chen M."/>
            <person name="Xu Y."/>
            <person name="Jin H."/>
            <person name="Xiao X."/>
            <person name="Hu G."/>
            <person name="Bao F."/>
            <person name="Hu Y."/>
            <person name="Wan P."/>
            <person name="Li L."/>
            <person name="Deng X."/>
            <person name="Kuang T."/>
            <person name="Xiang C."/>
            <person name="Zhu J.K."/>
            <person name="Oliver M.J."/>
            <person name="He Y."/>
        </authorList>
    </citation>
    <scope>NUCLEOTIDE SEQUENCE [LARGE SCALE GENOMIC DNA]</scope>
    <source>
        <strain evidence="3">cv. XS01</strain>
    </source>
</reference>
<feature type="compositionally biased region" description="Low complexity" evidence="1">
    <location>
        <begin position="129"/>
        <end position="145"/>
    </location>
</feature>
<evidence type="ECO:0000313" key="3">
    <source>
        <dbReference type="Proteomes" id="UP000250235"/>
    </source>
</evidence>
<sequence>MFAGVFELPTEGLTDVSEVIKETTAVEIEGTYVEEPVVLEIAGTEPVETESRIDFSAITNDDTALSSKVLPNEEEPMVETETVKEKETETAKETEKEKEKETKLDTTVTGNTDANINDSEDTEPLSKVLELTETSTLLGSGSLPPERQRKNRNNMSGRRSI</sequence>
<dbReference type="AlphaFoldDB" id="A0A2Z7ANL7"/>
<keyword evidence="3" id="KW-1185">Reference proteome</keyword>
<dbReference type="EMBL" id="KV015117">
    <property type="protein sequence ID" value="KZV20839.1"/>
    <property type="molecule type" value="Genomic_DNA"/>
</dbReference>
<proteinExistence type="predicted"/>
<protein>
    <submittedName>
        <fullName evidence="2">Uncharacterized protein</fullName>
    </submittedName>
</protein>
<evidence type="ECO:0000313" key="2">
    <source>
        <dbReference type="EMBL" id="KZV20839.1"/>
    </source>
</evidence>